<dbReference type="Gene3D" id="1.10.10.10">
    <property type="entry name" value="Winged helix-like DNA-binding domain superfamily/Winged helix DNA-binding domain"/>
    <property type="match status" value="1"/>
</dbReference>
<dbReference type="RefSeq" id="WP_085072763.1">
    <property type="nucleotide sequence ID" value="NZ_BLKU01000002.1"/>
</dbReference>
<feature type="domain" description="HTH marR-type" evidence="4">
    <location>
        <begin position="12"/>
        <end position="144"/>
    </location>
</feature>
<evidence type="ECO:0000313" key="5">
    <source>
        <dbReference type="EMBL" id="GFG63020.1"/>
    </source>
</evidence>
<reference evidence="5 7" key="1">
    <citation type="journal article" date="2019" name="Emerg. Microbes Infect.">
        <title>Comprehensive subspecies identification of 175 nontuberculous mycobacteria species based on 7547 genomic profiles.</title>
        <authorList>
            <person name="Matsumoto Y."/>
            <person name="Kinjo T."/>
            <person name="Motooka D."/>
            <person name="Nabeya D."/>
            <person name="Jung N."/>
            <person name="Uechi K."/>
            <person name="Horii T."/>
            <person name="Iida T."/>
            <person name="Fujita J."/>
            <person name="Nakamura S."/>
        </authorList>
    </citation>
    <scope>NUCLEOTIDE SEQUENCE [LARGE SCALE GENOMIC DNA]</scope>
    <source>
        <strain evidence="5 7">JCM 13573</strain>
    </source>
</reference>
<dbReference type="GO" id="GO:0003677">
    <property type="term" value="F:DNA binding"/>
    <property type="evidence" value="ECO:0007669"/>
    <property type="project" value="UniProtKB-KW"/>
</dbReference>
<dbReference type="InterPro" id="IPR036390">
    <property type="entry name" value="WH_DNA-bd_sf"/>
</dbReference>
<dbReference type="InterPro" id="IPR036388">
    <property type="entry name" value="WH-like_DNA-bd_sf"/>
</dbReference>
<dbReference type="InterPro" id="IPR039422">
    <property type="entry name" value="MarR/SlyA-like"/>
</dbReference>
<evidence type="ECO:0000313" key="6">
    <source>
        <dbReference type="EMBL" id="QPI39083.1"/>
    </source>
</evidence>
<evidence type="ECO:0000259" key="4">
    <source>
        <dbReference type="PROSITE" id="PS50995"/>
    </source>
</evidence>
<proteinExistence type="predicted"/>
<dbReference type="GO" id="GO:0006950">
    <property type="term" value="P:response to stress"/>
    <property type="evidence" value="ECO:0007669"/>
    <property type="project" value="TreeGrafter"/>
</dbReference>
<dbReference type="AlphaFoldDB" id="A0AAX1JFE2"/>
<dbReference type="SMART" id="SM00347">
    <property type="entry name" value="HTH_MARR"/>
    <property type="match status" value="1"/>
</dbReference>
<keyword evidence="3" id="KW-0804">Transcription</keyword>
<dbReference type="EMBL" id="BLKU01000002">
    <property type="protein sequence ID" value="GFG63020.1"/>
    <property type="molecule type" value="Genomic_DNA"/>
</dbReference>
<dbReference type="Proteomes" id="UP000663583">
    <property type="component" value="Chromosome"/>
</dbReference>
<keyword evidence="2" id="KW-0238">DNA-binding</keyword>
<dbReference type="PANTHER" id="PTHR33164">
    <property type="entry name" value="TRANSCRIPTIONAL REGULATOR, MARR FAMILY"/>
    <property type="match status" value="1"/>
</dbReference>
<reference evidence="6" key="3">
    <citation type="submission" date="2020-11" db="EMBL/GenBank/DDBJ databases">
        <title>Intraspecies plasmid and genomic variation of Mycobacterium kubicae revealed by the complete genome sequences of two clinical isolates.</title>
        <authorList>
            <person name="Hendrix J.R."/>
            <person name="Epperson L.E."/>
            <person name="Honda J.R."/>
            <person name="Strong M."/>
        </authorList>
    </citation>
    <scope>NUCLEOTIDE SEQUENCE</scope>
    <source>
        <strain evidence="6">JCM 13573</strain>
    </source>
</reference>
<dbReference type="SUPFAM" id="SSF46785">
    <property type="entry name" value="Winged helix' DNA-binding domain"/>
    <property type="match status" value="1"/>
</dbReference>
<dbReference type="KEGG" id="mku:I2456_06180"/>
<keyword evidence="7" id="KW-1185">Reference proteome</keyword>
<evidence type="ECO:0000256" key="2">
    <source>
        <dbReference type="ARBA" id="ARBA00023125"/>
    </source>
</evidence>
<dbReference type="InterPro" id="IPR000835">
    <property type="entry name" value="HTH_MarR-typ"/>
</dbReference>
<dbReference type="PRINTS" id="PR00598">
    <property type="entry name" value="HTHMARR"/>
</dbReference>
<dbReference type="Pfam" id="PF12802">
    <property type="entry name" value="MarR_2"/>
    <property type="match status" value="1"/>
</dbReference>
<organism evidence="6 8">
    <name type="scientific">Mycobacterium kubicae</name>
    <dbReference type="NCBI Taxonomy" id="120959"/>
    <lineage>
        <taxon>Bacteria</taxon>
        <taxon>Bacillati</taxon>
        <taxon>Actinomycetota</taxon>
        <taxon>Actinomycetes</taxon>
        <taxon>Mycobacteriales</taxon>
        <taxon>Mycobacteriaceae</taxon>
        <taxon>Mycobacterium</taxon>
        <taxon>Mycobacterium simiae complex</taxon>
    </lineage>
</organism>
<dbReference type="PANTHER" id="PTHR33164:SF43">
    <property type="entry name" value="HTH-TYPE TRANSCRIPTIONAL REPRESSOR YETL"/>
    <property type="match status" value="1"/>
</dbReference>
<gene>
    <name evidence="6" type="ORF">I2456_06180</name>
    <name evidence="5" type="ORF">MKUB_05100</name>
</gene>
<dbReference type="GO" id="GO:0003700">
    <property type="term" value="F:DNA-binding transcription factor activity"/>
    <property type="evidence" value="ECO:0007669"/>
    <property type="project" value="InterPro"/>
</dbReference>
<dbReference type="EMBL" id="CP065047">
    <property type="protein sequence ID" value="QPI39083.1"/>
    <property type="molecule type" value="Genomic_DNA"/>
</dbReference>
<dbReference type="PROSITE" id="PS01117">
    <property type="entry name" value="HTH_MARR_1"/>
    <property type="match status" value="1"/>
</dbReference>
<keyword evidence="1" id="KW-0805">Transcription regulation</keyword>
<accession>A0AAX1JFE2</accession>
<evidence type="ECO:0000313" key="7">
    <source>
        <dbReference type="Proteomes" id="UP000465306"/>
    </source>
</evidence>
<evidence type="ECO:0000256" key="3">
    <source>
        <dbReference type="ARBA" id="ARBA00023163"/>
    </source>
</evidence>
<dbReference type="PROSITE" id="PS50995">
    <property type="entry name" value="HTH_MARR_2"/>
    <property type="match status" value="1"/>
</dbReference>
<dbReference type="Proteomes" id="UP000465306">
    <property type="component" value="Unassembled WGS sequence"/>
</dbReference>
<name>A0AAX1JFE2_9MYCO</name>
<protein>
    <submittedName>
        <fullName evidence="6">MarR family transcriptional regulator</fullName>
    </submittedName>
</protein>
<sequence length="164" mass="17228">MVEEPTGIATLDERIPFLLSQLGAHYAGAFQRLVSGVGVQPRTYAVLMALAAEDGQSQRALSARLGIHRNTMVGLIDALEADGLVKRMAHPADRRAFAVTLTDRARALLPELDAVGSALEDSVAAPLSSDERDTLRALLQRVAIAAGLIPGVHPGLTGGADSQK</sequence>
<dbReference type="InterPro" id="IPR023187">
    <property type="entry name" value="Tscrpt_reg_MarR-type_CS"/>
</dbReference>
<reference evidence="5" key="2">
    <citation type="submission" date="2020-02" db="EMBL/GenBank/DDBJ databases">
        <authorList>
            <person name="Matsumoto Y."/>
            <person name="Kinjo T."/>
            <person name="Motooka D."/>
            <person name="Nabeya D."/>
            <person name="Jung N."/>
            <person name="Uechi K."/>
            <person name="Horii T."/>
            <person name="Iida T."/>
            <person name="Fujita J."/>
            <person name="Nakamura S."/>
        </authorList>
    </citation>
    <scope>NUCLEOTIDE SEQUENCE</scope>
    <source>
        <strain evidence="5">JCM 13573</strain>
    </source>
</reference>
<evidence type="ECO:0000256" key="1">
    <source>
        <dbReference type="ARBA" id="ARBA00023015"/>
    </source>
</evidence>
<evidence type="ECO:0000313" key="8">
    <source>
        <dbReference type="Proteomes" id="UP000663583"/>
    </source>
</evidence>